<keyword evidence="3" id="KW-1185">Reference proteome</keyword>
<feature type="transmembrane region" description="Helical" evidence="1">
    <location>
        <begin position="6"/>
        <end position="25"/>
    </location>
</feature>
<comment type="caution">
    <text evidence="2">The sequence shown here is derived from an EMBL/GenBank/DDBJ whole genome shotgun (WGS) entry which is preliminary data.</text>
</comment>
<dbReference type="Proteomes" id="UP001595843">
    <property type="component" value="Unassembled WGS sequence"/>
</dbReference>
<evidence type="ECO:0000313" key="2">
    <source>
        <dbReference type="EMBL" id="MFC4076288.1"/>
    </source>
</evidence>
<evidence type="ECO:0000313" key="3">
    <source>
        <dbReference type="Proteomes" id="UP001595843"/>
    </source>
</evidence>
<dbReference type="EMBL" id="JBHSAP010000007">
    <property type="protein sequence ID" value="MFC4076288.1"/>
    <property type="molecule type" value="Genomic_DNA"/>
</dbReference>
<name>A0ABV8JBN3_9BACL</name>
<keyword evidence="1" id="KW-1133">Transmembrane helix</keyword>
<proteinExistence type="predicted"/>
<protein>
    <submittedName>
        <fullName evidence="2">Uncharacterized protein</fullName>
    </submittedName>
</protein>
<dbReference type="RefSeq" id="WP_380702998.1">
    <property type="nucleotide sequence ID" value="NZ_JBHSAP010000007.1"/>
</dbReference>
<keyword evidence="1" id="KW-0472">Membrane</keyword>
<gene>
    <name evidence="2" type="ORF">ACFOUO_05620</name>
</gene>
<reference evidence="3" key="1">
    <citation type="journal article" date="2019" name="Int. J. Syst. Evol. Microbiol.">
        <title>The Global Catalogue of Microorganisms (GCM) 10K type strain sequencing project: providing services to taxonomists for standard genome sequencing and annotation.</title>
        <authorList>
            <consortium name="The Broad Institute Genomics Platform"/>
            <consortium name="The Broad Institute Genome Sequencing Center for Infectious Disease"/>
            <person name="Wu L."/>
            <person name="Ma J."/>
        </authorList>
    </citation>
    <scope>NUCLEOTIDE SEQUENCE [LARGE SCALE GENOMIC DNA]</scope>
    <source>
        <strain evidence="3">IBRC-M 10813</strain>
    </source>
</reference>
<feature type="transmembrane region" description="Helical" evidence="1">
    <location>
        <begin position="37"/>
        <end position="54"/>
    </location>
</feature>
<keyword evidence="1" id="KW-0812">Transmembrane</keyword>
<evidence type="ECO:0000256" key="1">
    <source>
        <dbReference type="SAM" id="Phobius"/>
    </source>
</evidence>
<sequence>MIWLTMLSFLLAGFAFFSIFLVWFSDRETKRRGLIKLFSAASLLLLVLGIFTYPDTWGGPFREQIDYAQFRQDLLECRYDEVAYDQDSKGTFLHLKAELKNYFKSELSWGNKSAAMDDLDKAKQSCNLKVASY</sequence>
<accession>A0ABV8JBN3</accession>
<organism evidence="2 3">
    <name type="scientific">Salinithrix halophila</name>
    <dbReference type="NCBI Taxonomy" id="1485204"/>
    <lineage>
        <taxon>Bacteria</taxon>
        <taxon>Bacillati</taxon>
        <taxon>Bacillota</taxon>
        <taxon>Bacilli</taxon>
        <taxon>Bacillales</taxon>
        <taxon>Thermoactinomycetaceae</taxon>
        <taxon>Salinithrix</taxon>
    </lineage>
</organism>